<accession>A0ABM4TQE8</accession>
<dbReference type="Pfam" id="PF01556">
    <property type="entry name" value="DnaJ_C"/>
    <property type="match status" value="1"/>
</dbReference>
<protein>
    <submittedName>
        <fullName evidence="4">DnaJ protein homolog 1-like</fullName>
    </submittedName>
</protein>
<sequence length="291" mass="33092">MGKDFYKILRVHRGATVYEICKAYRKLAQRYHPHKNKHSHAAKRFQQVAEAFEVLSDRMKRNQYNDLGERGLRLEGVSGYRFHGDPHATFAQFFGTNDVFAIGSGSGSARRPKNQAIEQELLVSLEEIAKGCTKRIKISQQKIAASGRAVQYEKAFNVEILPGWRAGTRITFPDQGDKVLNRAPGDVVFVLREKPHQYFRREGRHLRYTARISLKNALCGGNVEIPSLLGKPVLLCIQDEVLNPNSKRIFLGQGLPYRRDSSRRGKLIVDFSIEFPTEKLQDNVLDLIPSD</sequence>
<dbReference type="CDD" id="cd06257">
    <property type="entry name" value="DnaJ"/>
    <property type="match status" value="1"/>
</dbReference>
<dbReference type="Pfam" id="PF00226">
    <property type="entry name" value="DnaJ"/>
    <property type="match status" value="1"/>
</dbReference>
<dbReference type="SUPFAM" id="SSF46565">
    <property type="entry name" value="Chaperone J-domain"/>
    <property type="match status" value="1"/>
</dbReference>
<dbReference type="Gene3D" id="2.60.260.20">
    <property type="entry name" value="Urease metallochaperone UreE, N-terminal domain"/>
    <property type="match status" value="2"/>
</dbReference>
<proteinExistence type="predicted"/>
<evidence type="ECO:0000259" key="2">
    <source>
        <dbReference type="PROSITE" id="PS50076"/>
    </source>
</evidence>
<dbReference type="PROSITE" id="PS00636">
    <property type="entry name" value="DNAJ_1"/>
    <property type="match status" value="1"/>
</dbReference>
<gene>
    <name evidence="4" type="primary">LOC108012743</name>
</gene>
<dbReference type="Proteomes" id="UP001652628">
    <property type="component" value="Chromosome 3"/>
</dbReference>
<keyword evidence="3" id="KW-1185">Reference proteome</keyword>
<dbReference type="InterPro" id="IPR002939">
    <property type="entry name" value="DnaJ_C"/>
</dbReference>
<dbReference type="SMART" id="SM00271">
    <property type="entry name" value="DnaJ"/>
    <property type="match status" value="1"/>
</dbReference>
<dbReference type="RefSeq" id="XP_070852195.1">
    <property type="nucleotide sequence ID" value="XM_070996094.1"/>
</dbReference>
<organism evidence="3 4">
    <name type="scientific">Drosophila suzukii</name>
    <name type="common">Spotted-wing drosophila fruit fly</name>
    <dbReference type="NCBI Taxonomy" id="28584"/>
    <lineage>
        <taxon>Eukaryota</taxon>
        <taxon>Metazoa</taxon>
        <taxon>Ecdysozoa</taxon>
        <taxon>Arthropoda</taxon>
        <taxon>Hexapoda</taxon>
        <taxon>Insecta</taxon>
        <taxon>Pterygota</taxon>
        <taxon>Neoptera</taxon>
        <taxon>Endopterygota</taxon>
        <taxon>Diptera</taxon>
        <taxon>Brachycera</taxon>
        <taxon>Muscomorpha</taxon>
        <taxon>Ephydroidea</taxon>
        <taxon>Drosophilidae</taxon>
        <taxon>Drosophila</taxon>
        <taxon>Sophophora</taxon>
    </lineage>
</organism>
<dbReference type="PANTHER" id="PTHR24078:SF576">
    <property type="entry name" value="AT19485P-RELATED"/>
    <property type="match status" value="1"/>
</dbReference>
<evidence type="ECO:0000256" key="1">
    <source>
        <dbReference type="ARBA" id="ARBA00023186"/>
    </source>
</evidence>
<dbReference type="GeneID" id="108012743"/>
<dbReference type="PRINTS" id="PR00625">
    <property type="entry name" value="JDOMAIN"/>
</dbReference>
<dbReference type="Gene3D" id="1.10.287.110">
    <property type="entry name" value="DnaJ domain"/>
    <property type="match status" value="1"/>
</dbReference>
<dbReference type="SUPFAM" id="SSF49493">
    <property type="entry name" value="HSP40/DnaJ peptide-binding domain"/>
    <property type="match status" value="2"/>
</dbReference>
<dbReference type="InterPro" id="IPR018253">
    <property type="entry name" value="DnaJ_domain_CS"/>
</dbReference>
<reference evidence="4" key="1">
    <citation type="submission" date="2025-08" db="UniProtKB">
        <authorList>
            <consortium name="RefSeq"/>
        </authorList>
    </citation>
    <scope>IDENTIFICATION</scope>
</reference>
<evidence type="ECO:0000313" key="3">
    <source>
        <dbReference type="Proteomes" id="UP001652628"/>
    </source>
</evidence>
<name>A0ABM4TQE8_DROSZ</name>
<dbReference type="InterPro" id="IPR008971">
    <property type="entry name" value="HSP40/DnaJ_pept-bd"/>
</dbReference>
<dbReference type="InterPro" id="IPR051339">
    <property type="entry name" value="DnaJ_subfamily_B"/>
</dbReference>
<dbReference type="InterPro" id="IPR001623">
    <property type="entry name" value="DnaJ_domain"/>
</dbReference>
<evidence type="ECO:0000313" key="4">
    <source>
        <dbReference type="RefSeq" id="XP_070852195.1"/>
    </source>
</evidence>
<dbReference type="PROSITE" id="PS50076">
    <property type="entry name" value="DNAJ_2"/>
    <property type="match status" value="1"/>
</dbReference>
<dbReference type="InterPro" id="IPR036869">
    <property type="entry name" value="J_dom_sf"/>
</dbReference>
<dbReference type="PANTHER" id="PTHR24078">
    <property type="entry name" value="DNAJ HOMOLOG SUBFAMILY C MEMBER"/>
    <property type="match status" value="1"/>
</dbReference>
<dbReference type="CDD" id="cd10747">
    <property type="entry name" value="DnaJ_C"/>
    <property type="match status" value="1"/>
</dbReference>
<feature type="domain" description="J" evidence="2">
    <location>
        <begin position="4"/>
        <end position="68"/>
    </location>
</feature>
<keyword evidence="1" id="KW-0143">Chaperone</keyword>